<name>A0A919PTA8_9ACTN</name>
<evidence type="ECO:0000313" key="2">
    <source>
        <dbReference type="EMBL" id="GIG49799.1"/>
    </source>
</evidence>
<keyword evidence="1" id="KW-1133">Transmembrane helix</keyword>
<comment type="caution">
    <text evidence="2">The sequence shown here is derived from an EMBL/GenBank/DDBJ whole genome shotgun (WGS) entry which is preliminary data.</text>
</comment>
<accession>A0A919PTA8</accession>
<evidence type="ECO:0000313" key="3">
    <source>
        <dbReference type="Proteomes" id="UP000660611"/>
    </source>
</evidence>
<keyword evidence="3" id="KW-1185">Reference proteome</keyword>
<feature type="transmembrane region" description="Helical" evidence="1">
    <location>
        <begin position="75"/>
        <end position="96"/>
    </location>
</feature>
<dbReference type="RefSeq" id="WP_203851461.1">
    <property type="nucleotide sequence ID" value="NZ_BAAAVW010000008.1"/>
</dbReference>
<sequence length="153" mass="17155">MSRAPIGQYPHIRLSHYLGANQSIGSVTHHYTLTPISIPRPTEGEATGEIVCAECGGVEYYRVLNERSTLAWRRLWLVLMLVSFAIMGLSIAYIAVNGDQPIDGDETLINLVLVGLFGGFIVGLILWNFWWYEDGVRGPGRFFRRPHGLKLPK</sequence>
<evidence type="ECO:0000256" key="1">
    <source>
        <dbReference type="SAM" id="Phobius"/>
    </source>
</evidence>
<dbReference type="EMBL" id="BONQ01000125">
    <property type="protein sequence ID" value="GIG49799.1"/>
    <property type="molecule type" value="Genomic_DNA"/>
</dbReference>
<dbReference type="AlphaFoldDB" id="A0A919PTA8"/>
<keyword evidence="1" id="KW-0472">Membrane</keyword>
<protein>
    <submittedName>
        <fullName evidence="2">Uncharacterized protein</fullName>
    </submittedName>
</protein>
<proteinExistence type="predicted"/>
<gene>
    <name evidence="2" type="ORF">Dsi01nite_078400</name>
</gene>
<dbReference type="Proteomes" id="UP000660611">
    <property type="component" value="Unassembled WGS sequence"/>
</dbReference>
<keyword evidence="1" id="KW-0812">Transmembrane</keyword>
<feature type="transmembrane region" description="Helical" evidence="1">
    <location>
        <begin position="108"/>
        <end position="131"/>
    </location>
</feature>
<reference evidence="2" key="1">
    <citation type="submission" date="2021-01" db="EMBL/GenBank/DDBJ databases">
        <title>Whole genome shotgun sequence of Dactylosporangium siamense NBRC 106093.</title>
        <authorList>
            <person name="Komaki H."/>
            <person name="Tamura T."/>
        </authorList>
    </citation>
    <scope>NUCLEOTIDE SEQUENCE</scope>
    <source>
        <strain evidence="2">NBRC 106093</strain>
    </source>
</reference>
<organism evidence="2 3">
    <name type="scientific">Dactylosporangium siamense</name>
    <dbReference type="NCBI Taxonomy" id="685454"/>
    <lineage>
        <taxon>Bacteria</taxon>
        <taxon>Bacillati</taxon>
        <taxon>Actinomycetota</taxon>
        <taxon>Actinomycetes</taxon>
        <taxon>Micromonosporales</taxon>
        <taxon>Micromonosporaceae</taxon>
        <taxon>Dactylosporangium</taxon>
    </lineage>
</organism>